<evidence type="ECO:0000256" key="2">
    <source>
        <dbReference type="ARBA" id="ARBA00011262"/>
    </source>
</evidence>
<dbReference type="CDD" id="cd06579">
    <property type="entry name" value="TM_PBP1_transp_AraH_like"/>
    <property type="match status" value="1"/>
</dbReference>
<comment type="subunit">
    <text evidence="2">The complex is composed of two ATP-binding proteins (LsrA), two transmembrane proteins (LsrC and LsrD) and a solute-binding protein (LsrB).</text>
</comment>
<keyword evidence="5" id="KW-0997">Cell inner membrane</keyword>
<proteinExistence type="predicted"/>
<feature type="transmembrane region" description="Helical" evidence="11">
    <location>
        <begin position="121"/>
        <end position="138"/>
    </location>
</feature>
<keyword evidence="13" id="KW-1185">Reference proteome</keyword>
<sequence>MTLDTLRRNIRFLIPTIAFVLLFALYIGTHPRGFSTYVVTIWANQSALLVFAAFAQFFVVLVRGIDLSVGPMVALSNVVASYVLAGDGASLWLGVVAVLGTGLACGLINGVVVAIGRIPPIIATLATGAVYSGVALFLRPTPGGDVNSNLSDAMTYAVGPVPTSLILIAILVAIFVVMLRRTAFGLSLYGIGSSEHAAELTGISLANTRIAAHALGGLCAGIAGFYVSMVTLTGDAGIGPSYTLNSIAAIVLGGISLAGGIGGPFGVVIGALLLKTVAALMFFSGLPPLAQPFFEGLILALAIMLGSLGLIKVRNRLKLFAQ</sequence>
<evidence type="ECO:0000256" key="1">
    <source>
        <dbReference type="ARBA" id="ARBA00004651"/>
    </source>
</evidence>
<evidence type="ECO:0000313" key="13">
    <source>
        <dbReference type="Proteomes" id="UP000093111"/>
    </source>
</evidence>
<evidence type="ECO:0000256" key="4">
    <source>
        <dbReference type="ARBA" id="ARBA00022475"/>
    </source>
</evidence>
<evidence type="ECO:0000256" key="8">
    <source>
        <dbReference type="ARBA" id="ARBA00023136"/>
    </source>
</evidence>
<reference evidence="12 13" key="1">
    <citation type="journal article" date="2016" name="Syst. Appl. Microbiol.">
        <title>Pararhizobium polonicum sp. nov. isolated from tumors on stone fruit rootstocks.</title>
        <authorList>
            <person name="Pulawska J."/>
            <person name="Kuzmanovic N."/>
            <person name="Willems A."/>
            <person name="Pothier J.F."/>
        </authorList>
    </citation>
    <scope>NUCLEOTIDE SEQUENCE [LARGE SCALE GENOMIC DNA]</scope>
    <source>
        <strain evidence="12 13">F5.1</strain>
    </source>
</reference>
<dbReference type="AlphaFoldDB" id="A0A1C7P3H9"/>
<dbReference type="EMBL" id="LGLV01000006">
    <property type="protein sequence ID" value="OBZ95787.1"/>
    <property type="molecule type" value="Genomic_DNA"/>
</dbReference>
<dbReference type="STRING" id="1612624.ADU59_10555"/>
<feature type="transmembrane region" description="Helical" evidence="11">
    <location>
        <begin position="158"/>
        <end position="179"/>
    </location>
</feature>
<dbReference type="RefSeq" id="WP_068954044.1">
    <property type="nucleotide sequence ID" value="NZ_LGLV01000006.1"/>
</dbReference>
<feature type="transmembrane region" description="Helical" evidence="11">
    <location>
        <begin position="210"/>
        <end position="229"/>
    </location>
</feature>
<comment type="caution">
    <text evidence="12">The sequence shown here is derived from an EMBL/GenBank/DDBJ whole genome shotgun (WGS) entry which is preliminary data.</text>
</comment>
<evidence type="ECO:0000256" key="10">
    <source>
        <dbReference type="ARBA" id="ARBA00039382"/>
    </source>
</evidence>
<name>A0A1C7P3H9_9HYPH</name>
<dbReference type="Proteomes" id="UP000093111">
    <property type="component" value="Unassembled WGS sequence"/>
</dbReference>
<evidence type="ECO:0000256" key="11">
    <source>
        <dbReference type="SAM" id="Phobius"/>
    </source>
</evidence>
<evidence type="ECO:0000256" key="9">
    <source>
        <dbReference type="ARBA" id="ARBA00025439"/>
    </source>
</evidence>
<keyword evidence="4" id="KW-1003">Cell membrane</keyword>
<evidence type="ECO:0000256" key="7">
    <source>
        <dbReference type="ARBA" id="ARBA00022989"/>
    </source>
</evidence>
<feature type="transmembrane region" description="Helical" evidence="11">
    <location>
        <begin position="292"/>
        <end position="311"/>
    </location>
</feature>
<evidence type="ECO:0000313" key="12">
    <source>
        <dbReference type="EMBL" id="OBZ95787.1"/>
    </source>
</evidence>
<gene>
    <name evidence="12" type="ORF">ADU59_10555</name>
</gene>
<feature type="transmembrane region" description="Helical" evidence="11">
    <location>
        <begin position="41"/>
        <end position="62"/>
    </location>
</feature>
<dbReference type="InterPro" id="IPR001851">
    <property type="entry name" value="ABC_transp_permease"/>
</dbReference>
<protein>
    <recommendedName>
        <fullName evidence="10">Autoinducer 2 import system permease protein LsrC</fullName>
    </recommendedName>
</protein>
<dbReference type="GO" id="GO:0022857">
    <property type="term" value="F:transmembrane transporter activity"/>
    <property type="evidence" value="ECO:0007669"/>
    <property type="project" value="InterPro"/>
</dbReference>
<comment type="function">
    <text evidence="9">Part of the ABC transporter complex LsrABCD involved in autoinducer 2 (AI-2) import. Probably responsible for the translocation of the substrate across the membrane.</text>
</comment>
<evidence type="ECO:0000256" key="5">
    <source>
        <dbReference type="ARBA" id="ARBA00022519"/>
    </source>
</evidence>
<evidence type="ECO:0000256" key="3">
    <source>
        <dbReference type="ARBA" id="ARBA00022448"/>
    </source>
</evidence>
<keyword evidence="7 11" id="KW-1133">Transmembrane helix</keyword>
<feature type="transmembrane region" description="Helical" evidence="11">
    <location>
        <begin position="91"/>
        <end position="114"/>
    </location>
</feature>
<evidence type="ECO:0000256" key="6">
    <source>
        <dbReference type="ARBA" id="ARBA00022692"/>
    </source>
</evidence>
<dbReference type="PANTHER" id="PTHR32196:SF29">
    <property type="entry name" value="AUTOINDUCER 2 IMPORT SYSTEM PERMEASE PROTEIN LSRC"/>
    <property type="match status" value="1"/>
</dbReference>
<dbReference type="PANTHER" id="PTHR32196">
    <property type="entry name" value="ABC TRANSPORTER PERMEASE PROTEIN YPHD-RELATED-RELATED"/>
    <property type="match status" value="1"/>
</dbReference>
<dbReference type="PATRIC" id="fig|1612624.7.peg.3665"/>
<keyword evidence="6 11" id="KW-0812">Transmembrane</keyword>
<organism evidence="12 13">
    <name type="scientific">Pararhizobium polonicum</name>
    <dbReference type="NCBI Taxonomy" id="1612624"/>
    <lineage>
        <taxon>Bacteria</taxon>
        <taxon>Pseudomonadati</taxon>
        <taxon>Pseudomonadota</taxon>
        <taxon>Alphaproteobacteria</taxon>
        <taxon>Hyphomicrobiales</taxon>
        <taxon>Rhizobiaceae</taxon>
        <taxon>Rhizobium/Agrobacterium group</taxon>
        <taxon>Pararhizobium</taxon>
    </lineage>
</organism>
<dbReference type="OrthoDB" id="7905859at2"/>
<dbReference type="Pfam" id="PF02653">
    <property type="entry name" value="BPD_transp_2"/>
    <property type="match status" value="1"/>
</dbReference>
<accession>A0A1C7P3H9</accession>
<keyword evidence="3" id="KW-0813">Transport</keyword>
<comment type="subcellular location">
    <subcellularLocation>
        <location evidence="1">Cell membrane</location>
        <topology evidence="1">Multi-pass membrane protein</topology>
    </subcellularLocation>
</comment>
<feature type="transmembrane region" description="Helical" evidence="11">
    <location>
        <begin position="12"/>
        <end position="29"/>
    </location>
</feature>
<dbReference type="GO" id="GO:0005886">
    <property type="term" value="C:plasma membrane"/>
    <property type="evidence" value="ECO:0007669"/>
    <property type="project" value="UniProtKB-SubCell"/>
</dbReference>
<feature type="transmembrane region" description="Helical" evidence="11">
    <location>
        <begin position="69"/>
        <end position="85"/>
    </location>
</feature>
<keyword evidence="8 11" id="KW-0472">Membrane</keyword>